<comment type="similarity">
    <text evidence="1">Belongs to the type-I restriction system S methylase family.</text>
</comment>
<evidence type="ECO:0000313" key="5">
    <source>
        <dbReference type="EMBL" id="VYS98790.1"/>
    </source>
</evidence>
<dbReference type="EC" id="3.1.21.-" evidence="5"/>
<feature type="domain" description="Type I restriction modification DNA specificity" evidence="4">
    <location>
        <begin position="16"/>
        <end position="178"/>
    </location>
</feature>
<organism evidence="5">
    <name type="scientific">Campylobacter ureolyticus</name>
    <dbReference type="NCBI Taxonomy" id="827"/>
    <lineage>
        <taxon>Bacteria</taxon>
        <taxon>Pseudomonadati</taxon>
        <taxon>Campylobacterota</taxon>
        <taxon>Epsilonproteobacteria</taxon>
        <taxon>Campylobacterales</taxon>
        <taxon>Campylobacteraceae</taxon>
        <taxon>Campylobacter</taxon>
    </lineage>
</organism>
<dbReference type="GO" id="GO:0009307">
    <property type="term" value="P:DNA restriction-modification system"/>
    <property type="evidence" value="ECO:0007669"/>
    <property type="project" value="UniProtKB-KW"/>
</dbReference>
<accession>A0A6N2T3Y2</accession>
<dbReference type="SUPFAM" id="SSF116734">
    <property type="entry name" value="DNA methylase specificity domain"/>
    <property type="match status" value="2"/>
</dbReference>
<dbReference type="Gene3D" id="3.90.220.20">
    <property type="entry name" value="DNA methylase specificity domains"/>
    <property type="match status" value="2"/>
</dbReference>
<protein>
    <submittedName>
        <fullName evidence="5">Restriction enzyme BgcI subunit beta</fullName>
        <ecNumber evidence="5">3.1.21.-</ecNumber>
    </submittedName>
</protein>
<name>A0A6N2T3Y2_9BACT</name>
<keyword evidence="5" id="KW-0378">Hydrolase</keyword>
<dbReference type="GO" id="GO:0016787">
    <property type="term" value="F:hydrolase activity"/>
    <property type="evidence" value="ECO:0007669"/>
    <property type="project" value="UniProtKB-KW"/>
</dbReference>
<keyword evidence="3" id="KW-0238">DNA-binding</keyword>
<reference evidence="5" key="1">
    <citation type="submission" date="2019-11" db="EMBL/GenBank/DDBJ databases">
        <authorList>
            <person name="Feng L."/>
        </authorList>
    </citation>
    <scope>NUCLEOTIDE SEQUENCE</scope>
    <source>
        <strain evidence="5">CUreolyticusLFYP111</strain>
    </source>
</reference>
<evidence type="ECO:0000259" key="4">
    <source>
        <dbReference type="Pfam" id="PF01420"/>
    </source>
</evidence>
<dbReference type="Pfam" id="PF01420">
    <property type="entry name" value="Methylase_S"/>
    <property type="match status" value="2"/>
</dbReference>
<dbReference type="InterPro" id="IPR000055">
    <property type="entry name" value="Restrct_endonuc_typeI_TRD"/>
</dbReference>
<evidence type="ECO:0000256" key="2">
    <source>
        <dbReference type="ARBA" id="ARBA00022747"/>
    </source>
</evidence>
<dbReference type="AlphaFoldDB" id="A0A6N2T3Y2"/>
<evidence type="ECO:0000256" key="3">
    <source>
        <dbReference type="ARBA" id="ARBA00023125"/>
    </source>
</evidence>
<dbReference type="InterPro" id="IPR044946">
    <property type="entry name" value="Restrct_endonuc_typeI_TRD_sf"/>
</dbReference>
<feature type="domain" description="Type I restriction modification DNA specificity" evidence="4">
    <location>
        <begin position="204"/>
        <end position="367"/>
    </location>
</feature>
<proteinExistence type="inferred from homology"/>
<dbReference type="GO" id="GO:0003677">
    <property type="term" value="F:DNA binding"/>
    <property type="evidence" value="ECO:0007669"/>
    <property type="project" value="UniProtKB-KW"/>
</dbReference>
<dbReference type="EMBL" id="CACRSK010000003">
    <property type="protein sequence ID" value="VYS98790.1"/>
    <property type="molecule type" value="Genomic_DNA"/>
</dbReference>
<evidence type="ECO:0000256" key="1">
    <source>
        <dbReference type="ARBA" id="ARBA00010923"/>
    </source>
</evidence>
<sequence>MLGKIASPLNDKLNSVKWGEFKIGDLFKVLSSKKIFHANKVEIYDYQVKDSLPYVVRMAGNNGIKGYIRENIKFANPKNTLTFAQDTFIISYQKFDYFTGNNVKILKPNFQYISENVLKYIAVCLQKVVSPFSWGVGSSFEFIENLKIKLPIKDENLGAMLENIDFKFMEDFIAELEAYLITTNLKDYNLTTDEKQALKDFENLEWQEFKIGDLFERISTKKLPYKARELPTEPTKNYILPCLTSSFNNQGLNYYAPKENATILKNVITIPSNSGDVYRAYFQSNDFTVLSDAYAIKCKNNIKFLNDHYLFAVMCINKVTDLPIYSYKMKLGGWNVVKNKFINLPIKNGEINYKFMQNFIKAIEKLVIKDVVDFADEKISLTKKCIKTPCETK</sequence>
<gene>
    <name evidence="5" type="primary">bcgIB</name>
    <name evidence="5" type="ORF">CULFYP111_01139</name>
</gene>
<keyword evidence="2" id="KW-0680">Restriction system</keyword>